<dbReference type="InterPro" id="IPR036986">
    <property type="entry name" value="S4_RNA-bd_sf"/>
</dbReference>
<reference evidence="2 3" key="1">
    <citation type="journal article" date="2015" name="Nature">
        <title>rRNA introns, odd ribosomes, and small enigmatic genomes across a large radiation of phyla.</title>
        <authorList>
            <person name="Brown C.T."/>
            <person name="Hug L.A."/>
            <person name="Thomas B.C."/>
            <person name="Sharon I."/>
            <person name="Castelle C.J."/>
            <person name="Singh A."/>
            <person name="Wilkins M.J."/>
            <person name="Williams K.H."/>
            <person name="Banfield J.F."/>
        </authorList>
    </citation>
    <scope>NUCLEOTIDE SEQUENCE [LARGE SCALE GENOMIC DNA]</scope>
</reference>
<sequence length="134" mass="15111">MDTREGEDGKILKVVRKGYKINGKTLRAAQVVVMRQKVDQNVEDKAQKAEESFINTFQKGEIPEKIEEIKGSGSLGAVLVLKKIVASMSEWRRLVDEGAVKKLSEKGEDKITDFKIFATPGVYKIGKRRFIKIK</sequence>
<dbReference type="GO" id="GO:0042803">
    <property type="term" value="F:protein homodimerization activity"/>
    <property type="evidence" value="ECO:0007669"/>
    <property type="project" value="InterPro"/>
</dbReference>
<gene>
    <name evidence="2" type="ORF">US19_C0055G0001</name>
</gene>
<dbReference type="AlphaFoldDB" id="A0A0G0ENU1"/>
<evidence type="ECO:0008006" key="4">
    <source>
        <dbReference type="Google" id="ProtNLM"/>
    </source>
</evidence>
<dbReference type="Gene3D" id="2.30.22.10">
    <property type="entry name" value="Head domain of nucleotide exchange factor GrpE"/>
    <property type="match status" value="1"/>
</dbReference>
<accession>A0A0G0ENU1</accession>
<organism evidence="2 3">
    <name type="scientific">Candidatus Daviesbacteria bacterium GW2011_GWB1_36_5</name>
    <dbReference type="NCBI Taxonomy" id="1618426"/>
    <lineage>
        <taxon>Bacteria</taxon>
        <taxon>Candidatus Daviesiibacteriota</taxon>
    </lineage>
</organism>
<comment type="caution">
    <text evidence="2">The sequence shown here is derived from an EMBL/GenBank/DDBJ whole genome shotgun (WGS) entry which is preliminary data.</text>
</comment>
<dbReference type="InterPro" id="IPR009012">
    <property type="entry name" value="GrpE_head"/>
</dbReference>
<dbReference type="Proteomes" id="UP000034492">
    <property type="component" value="Unassembled WGS sequence"/>
</dbReference>
<evidence type="ECO:0000313" key="3">
    <source>
        <dbReference type="Proteomes" id="UP000034492"/>
    </source>
</evidence>
<proteinExistence type="predicted"/>
<name>A0A0G0ENU1_9BACT</name>
<dbReference type="Gene3D" id="3.10.290.10">
    <property type="entry name" value="RNA-binding S4 domain"/>
    <property type="match status" value="1"/>
</dbReference>
<dbReference type="SUPFAM" id="SSF51064">
    <property type="entry name" value="Head domain of nucleotide exchange factor GrpE"/>
    <property type="match status" value="1"/>
</dbReference>
<protein>
    <recommendedName>
        <fullName evidence="4">Protein GrpE</fullName>
    </recommendedName>
</protein>
<dbReference type="GO" id="GO:0006457">
    <property type="term" value="P:protein folding"/>
    <property type="evidence" value="ECO:0007669"/>
    <property type="project" value="InterPro"/>
</dbReference>
<dbReference type="GO" id="GO:0003723">
    <property type="term" value="F:RNA binding"/>
    <property type="evidence" value="ECO:0007669"/>
    <property type="project" value="InterPro"/>
</dbReference>
<evidence type="ECO:0000256" key="1">
    <source>
        <dbReference type="ARBA" id="ARBA00023186"/>
    </source>
</evidence>
<dbReference type="Pfam" id="PF01025">
    <property type="entry name" value="GrpE"/>
    <property type="match status" value="1"/>
</dbReference>
<evidence type="ECO:0000313" key="2">
    <source>
        <dbReference type="EMBL" id="KKQ07092.1"/>
    </source>
</evidence>
<dbReference type="GO" id="GO:0000774">
    <property type="term" value="F:adenyl-nucleotide exchange factor activity"/>
    <property type="evidence" value="ECO:0007669"/>
    <property type="project" value="InterPro"/>
</dbReference>
<dbReference type="InterPro" id="IPR000740">
    <property type="entry name" value="GrpE"/>
</dbReference>
<dbReference type="EMBL" id="LBSA01000055">
    <property type="protein sequence ID" value="KKQ07092.1"/>
    <property type="molecule type" value="Genomic_DNA"/>
</dbReference>
<keyword evidence="1" id="KW-0143">Chaperone</keyword>
<dbReference type="GO" id="GO:0051087">
    <property type="term" value="F:protein-folding chaperone binding"/>
    <property type="evidence" value="ECO:0007669"/>
    <property type="project" value="InterPro"/>
</dbReference>